<comment type="caution">
    <text evidence="2">The sequence shown here is derived from an EMBL/GenBank/DDBJ whole genome shotgun (WGS) entry which is preliminary data.</text>
</comment>
<protein>
    <submittedName>
        <fullName evidence="2">Uncharacterized protein</fullName>
    </submittedName>
</protein>
<evidence type="ECO:0000313" key="2">
    <source>
        <dbReference type="EMBL" id="KAF5681687.1"/>
    </source>
</evidence>
<dbReference type="Proteomes" id="UP000572754">
    <property type="component" value="Unassembled WGS sequence"/>
</dbReference>
<sequence>MNETTQLELRSLISTAGSQSSIKGPKAQPTGLAVPLLLIPIAYTTLLTMMGYLHEKKQSPFGDTVLEVLSVASTLWPILFAAILGPLLKTMALFCAERGSTLGSLEFLLTSQTTASALKNILTMGWIGNWAVVVIAVWSLSPLGGQAALRSLHLQQNPTFTEIPATYYLGINRSVIRQFYRGGADVFQGASGAQTLITDMRTVLSASFLTQDVRVSHGNTSSPHYNETITGLGGKWEASRKGRRDLWGNIRIPFLELLPGYDSDDPNAWVSVPEDDIVPYASLIGLPIRGGSFERPGNSSMTVHFHYQTLSCGNAFNGSEWVRSGSTALWSHNTSSNVPLRQQFKDEAAFHLGYGNMGYPNIWFDFPNSSTLAEHFNVSSEMEPQSKMQLVMGGQCDYATTTKDVWVPTPILRTCDVSTSYIDMEVGCTRATVDADLVCQAKRARHAPSYPVKGNLTALSSFMLSLGILPELPLIGASRHSYEPSILELYLRDPWGIFQRNGGAYMGDPYTRQNLAASSLFRRSYEVNVLTGGKGAASTYNSYAPVLWQNTTATWTEFDKDIYKLEKSWFITSIISTAILFICAIANIIIRQRIKAPDFLDSLAGLTRDSPFIDVPQNGSGKSGSDRLETIKNVKVRISDVNPDEEVGKIALTTELNGPKLRWERVYA</sequence>
<feature type="transmembrane region" description="Helical" evidence="1">
    <location>
        <begin position="74"/>
        <end position="96"/>
    </location>
</feature>
<feature type="transmembrane region" description="Helical" evidence="1">
    <location>
        <begin position="117"/>
        <end position="140"/>
    </location>
</feature>
<dbReference type="AlphaFoldDB" id="A0A8H5U5F5"/>
<gene>
    <name evidence="2" type="ORF">FCIRC_5412</name>
</gene>
<feature type="transmembrane region" description="Helical" evidence="1">
    <location>
        <begin position="32"/>
        <end position="54"/>
    </location>
</feature>
<keyword evidence="3" id="KW-1185">Reference proteome</keyword>
<evidence type="ECO:0000313" key="3">
    <source>
        <dbReference type="Proteomes" id="UP000572754"/>
    </source>
</evidence>
<evidence type="ECO:0000256" key="1">
    <source>
        <dbReference type="SAM" id="Phobius"/>
    </source>
</evidence>
<reference evidence="2 3" key="2">
    <citation type="submission" date="2020-05" db="EMBL/GenBank/DDBJ databases">
        <title>Identification and distribution of gene clusters putatively required for synthesis of sphingolipid metabolism inhibitors in phylogenetically diverse species of the filamentous fungus Fusarium.</title>
        <authorList>
            <person name="Kim H.-S."/>
            <person name="Busman M."/>
            <person name="Brown D.W."/>
            <person name="Divon H."/>
            <person name="Uhlig S."/>
            <person name="Proctor R.H."/>
        </authorList>
    </citation>
    <scope>NUCLEOTIDE SEQUENCE [LARGE SCALE GENOMIC DNA]</scope>
    <source>
        <strain evidence="2 3">NRRL 25331</strain>
    </source>
</reference>
<reference evidence="3" key="1">
    <citation type="journal article" date="2020" name="BMC Genomics">
        <title>Correction to: Identification and distribution of gene clusters required for synthesis of sphingolipid metabolism inhibitors in diverse species of the filamentous fungus Fusarium.</title>
        <authorList>
            <person name="Kim H.S."/>
            <person name="Lohmar J.M."/>
            <person name="Busman M."/>
            <person name="Brown D.W."/>
            <person name="Naumann T.A."/>
            <person name="Divon H.H."/>
            <person name="Lysoe E."/>
            <person name="Uhlig S."/>
            <person name="Proctor R.H."/>
        </authorList>
    </citation>
    <scope>NUCLEOTIDE SEQUENCE [LARGE SCALE GENOMIC DNA]</scope>
    <source>
        <strain evidence="3">NRRL 25331</strain>
    </source>
</reference>
<feature type="transmembrane region" description="Helical" evidence="1">
    <location>
        <begin position="569"/>
        <end position="590"/>
    </location>
</feature>
<dbReference type="EMBL" id="JAAQPE010000177">
    <property type="protein sequence ID" value="KAF5681687.1"/>
    <property type="molecule type" value="Genomic_DNA"/>
</dbReference>
<keyword evidence="1" id="KW-0812">Transmembrane</keyword>
<name>A0A8H5U5F5_FUSCI</name>
<organism evidence="2 3">
    <name type="scientific">Fusarium circinatum</name>
    <name type="common">Pitch canker fungus</name>
    <name type="synonym">Gibberella circinata</name>
    <dbReference type="NCBI Taxonomy" id="48490"/>
    <lineage>
        <taxon>Eukaryota</taxon>
        <taxon>Fungi</taxon>
        <taxon>Dikarya</taxon>
        <taxon>Ascomycota</taxon>
        <taxon>Pezizomycotina</taxon>
        <taxon>Sordariomycetes</taxon>
        <taxon>Hypocreomycetidae</taxon>
        <taxon>Hypocreales</taxon>
        <taxon>Nectriaceae</taxon>
        <taxon>Fusarium</taxon>
        <taxon>Fusarium fujikuroi species complex</taxon>
    </lineage>
</organism>
<accession>A0A8H5U5F5</accession>
<keyword evidence="1" id="KW-1133">Transmembrane helix</keyword>
<proteinExistence type="predicted"/>
<keyword evidence="1" id="KW-0472">Membrane</keyword>